<dbReference type="AlphaFoldDB" id="A0A2S2QE38"/>
<dbReference type="EMBL" id="GGMS01006249">
    <property type="protein sequence ID" value="MBY75452.1"/>
    <property type="molecule type" value="Transcribed_RNA"/>
</dbReference>
<comment type="subcellular location">
    <subcellularLocation>
        <location evidence="1">Nucleus</location>
    </subcellularLocation>
</comment>
<dbReference type="RefSeq" id="XP_025410117.1">
    <property type="nucleotide sequence ID" value="XM_025554332.1"/>
</dbReference>
<dbReference type="RefSeq" id="XP_025410116.1">
    <property type="nucleotide sequence ID" value="XM_025554331.1"/>
</dbReference>
<dbReference type="GO" id="GO:0005694">
    <property type="term" value="C:chromosome"/>
    <property type="evidence" value="ECO:0007669"/>
    <property type="project" value="InterPro"/>
</dbReference>
<reference evidence="6 7" key="2">
    <citation type="submission" date="2025-04" db="UniProtKB">
        <authorList>
            <consortium name="RefSeq"/>
        </authorList>
    </citation>
    <scope>IDENTIFICATION</scope>
    <source>
        <tissue evidence="6 7">Whole body</tissue>
    </source>
</reference>
<evidence type="ECO:0000313" key="7">
    <source>
        <dbReference type="RefSeq" id="XP_025410117.1"/>
    </source>
</evidence>
<evidence type="ECO:0000259" key="3">
    <source>
        <dbReference type="Pfam" id="PF08236"/>
    </source>
</evidence>
<evidence type="ECO:0000256" key="1">
    <source>
        <dbReference type="ARBA" id="ARBA00004123"/>
    </source>
</evidence>
<protein>
    <submittedName>
        <fullName evidence="6 7">Uncharacterized protein LOC112683331</fullName>
    </submittedName>
</protein>
<dbReference type="InterPro" id="IPR013257">
    <property type="entry name" value="SRI"/>
</dbReference>
<feature type="domain" description="Set2 Rpb1 interacting" evidence="3">
    <location>
        <begin position="436"/>
        <end position="478"/>
    </location>
</feature>
<evidence type="ECO:0000313" key="6">
    <source>
        <dbReference type="RefSeq" id="XP_025410116.1"/>
    </source>
</evidence>
<dbReference type="GO" id="GO:0006355">
    <property type="term" value="P:regulation of DNA-templated transcription"/>
    <property type="evidence" value="ECO:0007669"/>
    <property type="project" value="InterPro"/>
</dbReference>
<accession>A0A2S2QE38</accession>
<dbReference type="Pfam" id="PF08236">
    <property type="entry name" value="SRI"/>
    <property type="match status" value="1"/>
</dbReference>
<proteinExistence type="predicted"/>
<name>A0A2S2QE38_9HEMI</name>
<sequence>MALDVESNMMNLFENLSSKVPFWDVKLPESPWDFTEDSKDLDVLCELVRNQYLKRLRQTLLDNLKVSEGYQKGNLTQAQQYVDICMTEMEKQALRKCMVARLYREGMSNMINEVKTCTKNSMLCVWLKHIIESNNQSSVCDKYFGSENITKNSICITEEKKKNLASVQIKKITDAVNNFFIHNNNLNPVGSLKVLSSSYDLQQINTEPKIENVASVQTAYITDADNNLVINNNNTNPGCILNVSPNSYDVQPKISESNIFDNLNSLLKSSSCSSNSSPNASMEVNYKFDFTESASLHKNTDSQNCETDKMLSINSLLKDLQDSPEYEQQSLKLEGRLITLGLATENHKSIKQFPESTKPNYISPNTIRLKKINEILKDKLKSERVAKTYELRKSMNEMPQELQIRLNQKFCDLFGNNHSYESDSLSEEEERIIAHKRIVKMVVEIMTPYYKAHRINRHLFKSLAKLISKNLMDRAYDPDEEIVAKRVNEFFTGNRCIKTAEDIYQ</sequence>
<reference evidence="4" key="1">
    <citation type="submission" date="2018-04" db="EMBL/GenBank/DDBJ databases">
        <title>Transcriptome assembly of Sipha flava.</title>
        <authorList>
            <person name="Scully E.D."/>
            <person name="Geib S.M."/>
            <person name="Palmer N.A."/>
            <person name="Koch K."/>
            <person name="Bradshaw J."/>
            <person name="Heng-Moss T."/>
            <person name="Sarath G."/>
        </authorList>
    </citation>
    <scope>NUCLEOTIDE SEQUENCE</scope>
</reference>
<dbReference type="Proteomes" id="UP000694846">
    <property type="component" value="Unplaced"/>
</dbReference>
<keyword evidence="2" id="KW-0539">Nucleus</keyword>
<evidence type="ECO:0000313" key="4">
    <source>
        <dbReference type="EMBL" id="MBY75452.1"/>
    </source>
</evidence>
<evidence type="ECO:0000313" key="5">
    <source>
        <dbReference type="Proteomes" id="UP000694846"/>
    </source>
</evidence>
<keyword evidence="5" id="KW-1185">Reference proteome</keyword>
<dbReference type="OrthoDB" id="6594281at2759"/>
<evidence type="ECO:0000256" key="2">
    <source>
        <dbReference type="ARBA" id="ARBA00023242"/>
    </source>
</evidence>
<gene>
    <name evidence="6 7" type="primary">LOC112683331</name>
    <name evidence="4" type="ORF">g.1871</name>
</gene>
<organism evidence="4">
    <name type="scientific">Sipha flava</name>
    <name type="common">yellow sugarcane aphid</name>
    <dbReference type="NCBI Taxonomy" id="143950"/>
    <lineage>
        <taxon>Eukaryota</taxon>
        <taxon>Metazoa</taxon>
        <taxon>Ecdysozoa</taxon>
        <taxon>Arthropoda</taxon>
        <taxon>Hexapoda</taxon>
        <taxon>Insecta</taxon>
        <taxon>Pterygota</taxon>
        <taxon>Neoptera</taxon>
        <taxon>Paraneoptera</taxon>
        <taxon>Hemiptera</taxon>
        <taxon>Sternorrhyncha</taxon>
        <taxon>Aphidomorpha</taxon>
        <taxon>Aphidoidea</taxon>
        <taxon>Aphididae</taxon>
        <taxon>Sipha</taxon>
    </lineage>
</organism>
<dbReference type="GeneID" id="112683331"/>